<organism evidence="3 4">
    <name type="scientific">Hibiscus syriacus</name>
    <name type="common">Rose of Sharon</name>
    <dbReference type="NCBI Taxonomy" id="106335"/>
    <lineage>
        <taxon>Eukaryota</taxon>
        <taxon>Viridiplantae</taxon>
        <taxon>Streptophyta</taxon>
        <taxon>Embryophyta</taxon>
        <taxon>Tracheophyta</taxon>
        <taxon>Spermatophyta</taxon>
        <taxon>Magnoliopsida</taxon>
        <taxon>eudicotyledons</taxon>
        <taxon>Gunneridae</taxon>
        <taxon>Pentapetalae</taxon>
        <taxon>rosids</taxon>
        <taxon>malvids</taxon>
        <taxon>Malvales</taxon>
        <taxon>Malvaceae</taxon>
        <taxon>Malvoideae</taxon>
        <taxon>Hibiscus</taxon>
    </lineage>
</organism>
<evidence type="ECO:0000256" key="1">
    <source>
        <dbReference type="SAM" id="MobiDB-lite"/>
    </source>
</evidence>
<feature type="region of interest" description="Disordered" evidence="1">
    <location>
        <begin position="1"/>
        <end position="40"/>
    </location>
</feature>
<dbReference type="GO" id="GO:0003676">
    <property type="term" value="F:nucleic acid binding"/>
    <property type="evidence" value="ECO:0007669"/>
    <property type="project" value="InterPro"/>
</dbReference>
<accession>A0A6A3APB7</accession>
<dbReference type="Gene3D" id="3.30.420.10">
    <property type="entry name" value="Ribonuclease H-like superfamily/Ribonuclease H"/>
    <property type="match status" value="1"/>
</dbReference>
<gene>
    <name evidence="3" type="ORF">F3Y22_tig00110410pilonHSYRG00150</name>
</gene>
<dbReference type="Proteomes" id="UP000436088">
    <property type="component" value="Unassembled WGS sequence"/>
</dbReference>
<dbReference type="InterPro" id="IPR044730">
    <property type="entry name" value="RNase_H-like_dom_plant"/>
</dbReference>
<sequence>MGKESDRTGSFMDSDDVTITTVEENEPIAKHDGAKRQGGDPMVFKQLKENERLDRGVVNSVWNQEFLNYSISHQQHSFLDHCPLLLEMGNGQRITGDDNLNLRLHGFWNIPVMGRFENYGRRQPVQCRKNWIKSATLNFEVDKKELYWEQRARANWLKNDDCNSNFSTVMPPRGKGKNDIGILRRKKKFTSEEVGWAVKPLSLMRASREYGSNVSDENRSDVRRILEVGRSTNPEKYLGLSSLVEVRRKTWVSRVYFGVIEQSKRRRNEAHCQEFEDANRRLLPLSSNGGAIIRHKEGQVMGSCMRVIQRITSAFAAEATAAIHSMDLALDLGFSSIIVEGDSRAAITKLFSDEEDAYEISALIYEGKRLAQNLHACRFRFSLRSSNIAAHQLETMEDLLEEDRLWVETVPRQLEAQVAADSRCIDPP</sequence>
<dbReference type="Pfam" id="PF13456">
    <property type="entry name" value="RVT_3"/>
    <property type="match status" value="1"/>
</dbReference>
<keyword evidence="4" id="KW-1185">Reference proteome</keyword>
<dbReference type="InterPro" id="IPR036397">
    <property type="entry name" value="RNaseH_sf"/>
</dbReference>
<proteinExistence type="predicted"/>
<dbReference type="PANTHER" id="PTHR47074">
    <property type="entry name" value="BNAC02G40300D PROTEIN"/>
    <property type="match status" value="1"/>
</dbReference>
<comment type="caution">
    <text evidence="3">The sequence shown here is derived from an EMBL/GenBank/DDBJ whole genome shotgun (WGS) entry which is preliminary data.</text>
</comment>
<dbReference type="GO" id="GO:0004523">
    <property type="term" value="F:RNA-DNA hybrid ribonuclease activity"/>
    <property type="evidence" value="ECO:0007669"/>
    <property type="project" value="InterPro"/>
</dbReference>
<dbReference type="EMBL" id="VEPZ02000975">
    <property type="protein sequence ID" value="KAE8706036.1"/>
    <property type="molecule type" value="Genomic_DNA"/>
</dbReference>
<dbReference type="InterPro" id="IPR052929">
    <property type="entry name" value="RNase_H-like_EbsB-rel"/>
</dbReference>
<protein>
    <recommendedName>
        <fullName evidence="2">RNase H type-1 domain-containing protein</fullName>
    </recommendedName>
</protein>
<evidence type="ECO:0000313" key="4">
    <source>
        <dbReference type="Proteomes" id="UP000436088"/>
    </source>
</evidence>
<dbReference type="AlphaFoldDB" id="A0A6A3APB7"/>
<name>A0A6A3APB7_HIBSY</name>
<reference evidence="3" key="1">
    <citation type="submission" date="2019-09" db="EMBL/GenBank/DDBJ databases">
        <title>Draft genome information of white flower Hibiscus syriacus.</title>
        <authorList>
            <person name="Kim Y.-M."/>
        </authorList>
    </citation>
    <scope>NUCLEOTIDE SEQUENCE [LARGE SCALE GENOMIC DNA]</scope>
    <source>
        <strain evidence="3">YM2019G1</strain>
    </source>
</reference>
<feature type="compositionally biased region" description="Basic and acidic residues" evidence="1">
    <location>
        <begin position="27"/>
        <end position="38"/>
    </location>
</feature>
<evidence type="ECO:0000313" key="3">
    <source>
        <dbReference type="EMBL" id="KAE8706036.1"/>
    </source>
</evidence>
<dbReference type="InterPro" id="IPR002156">
    <property type="entry name" value="RNaseH_domain"/>
</dbReference>
<feature type="domain" description="RNase H type-1" evidence="2">
    <location>
        <begin position="287"/>
        <end position="393"/>
    </location>
</feature>
<dbReference type="CDD" id="cd06222">
    <property type="entry name" value="RNase_H_like"/>
    <property type="match status" value="1"/>
</dbReference>
<dbReference type="PANTHER" id="PTHR47074:SF61">
    <property type="entry name" value="RNASE H TYPE-1 DOMAIN-CONTAINING PROTEIN"/>
    <property type="match status" value="1"/>
</dbReference>
<evidence type="ECO:0000259" key="2">
    <source>
        <dbReference type="Pfam" id="PF13456"/>
    </source>
</evidence>